<comment type="caution">
    <text evidence="2">The sequence shown here is derived from an EMBL/GenBank/DDBJ whole genome shotgun (WGS) entry which is preliminary data.</text>
</comment>
<gene>
    <name evidence="2" type="ORF">E2C01_081131</name>
</gene>
<dbReference type="EMBL" id="VSRR010071076">
    <property type="protein sequence ID" value="MPC86308.1"/>
    <property type="molecule type" value="Genomic_DNA"/>
</dbReference>
<feature type="region of interest" description="Disordered" evidence="1">
    <location>
        <begin position="198"/>
        <end position="239"/>
    </location>
</feature>
<feature type="compositionally biased region" description="Acidic residues" evidence="1">
    <location>
        <begin position="29"/>
        <end position="38"/>
    </location>
</feature>
<organism evidence="2 3">
    <name type="scientific">Portunus trituberculatus</name>
    <name type="common">Swimming crab</name>
    <name type="synonym">Neptunus trituberculatus</name>
    <dbReference type="NCBI Taxonomy" id="210409"/>
    <lineage>
        <taxon>Eukaryota</taxon>
        <taxon>Metazoa</taxon>
        <taxon>Ecdysozoa</taxon>
        <taxon>Arthropoda</taxon>
        <taxon>Crustacea</taxon>
        <taxon>Multicrustacea</taxon>
        <taxon>Malacostraca</taxon>
        <taxon>Eumalacostraca</taxon>
        <taxon>Eucarida</taxon>
        <taxon>Decapoda</taxon>
        <taxon>Pleocyemata</taxon>
        <taxon>Brachyura</taxon>
        <taxon>Eubrachyura</taxon>
        <taxon>Portunoidea</taxon>
        <taxon>Portunidae</taxon>
        <taxon>Portuninae</taxon>
        <taxon>Portunus</taxon>
    </lineage>
</organism>
<evidence type="ECO:0000313" key="2">
    <source>
        <dbReference type="EMBL" id="MPC86308.1"/>
    </source>
</evidence>
<proteinExistence type="predicted"/>
<protein>
    <submittedName>
        <fullName evidence="2">Uncharacterized protein</fullName>
    </submittedName>
</protein>
<dbReference type="AlphaFoldDB" id="A0A5B7J096"/>
<evidence type="ECO:0000313" key="3">
    <source>
        <dbReference type="Proteomes" id="UP000324222"/>
    </source>
</evidence>
<keyword evidence="3" id="KW-1185">Reference proteome</keyword>
<evidence type="ECO:0000256" key="1">
    <source>
        <dbReference type="SAM" id="MobiDB-lite"/>
    </source>
</evidence>
<feature type="region of interest" description="Disordered" evidence="1">
    <location>
        <begin position="1"/>
        <end position="38"/>
    </location>
</feature>
<sequence length="337" mass="36098">MATSTASVLASPPYLPPASRPKTCPAESQELDVENEEDSFSDMVILASGSCESRSTSPSVNSDCSEAEVMAAAPDTLKEDSSWGREVQQHKGMVEDNESTENSELDQVHEDCTAAIACTEAFPVVFACSVEQVRAAEESDVQCSLRIYRQEASIILRQPRVMDSIRAFNHRDGVSHEGGEVCDSFSCDSQDSSEGVVKLHESLSQADCEENSAGDEEKSGAMPMAEKEEDDPGNTPGRHGDSLAPILLLLAAAAGAALVAAVVQPFGANLSSGIIAIAVFFSLSKWHTPPMTGENLHGPATHARPHRIQLGAKTVHYSYFLSFRRRALHSHAGNPIN</sequence>
<accession>A0A5B7J096</accession>
<name>A0A5B7J096_PORTR</name>
<dbReference type="Proteomes" id="UP000324222">
    <property type="component" value="Unassembled WGS sequence"/>
</dbReference>
<reference evidence="2 3" key="1">
    <citation type="submission" date="2019-05" db="EMBL/GenBank/DDBJ databases">
        <title>Another draft genome of Portunus trituberculatus and its Hox gene families provides insights of decapod evolution.</title>
        <authorList>
            <person name="Jeong J.-H."/>
            <person name="Song I."/>
            <person name="Kim S."/>
            <person name="Choi T."/>
            <person name="Kim D."/>
            <person name="Ryu S."/>
            <person name="Kim W."/>
        </authorList>
    </citation>
    <scope>NUCLEOTIDE SEQUENCE [LARGE SCALE GENOMIC DNA]</scope>
    <source>
        <tissue evidence="2">Muscle</tissue>
    </source>
</reference>